<reference evidence="2 3" key="1">
    <citation type="journal article" date="2016" name="Nat. Commun.">
        <title>Thousands of microbial genomes shed light on interconnected biogeochemical processes in an aquifer system.</title>
        <authorList>
            <person name="Anantharaman K."/>
            <person name="Brown C.T."/>
            <person name="Hug L.A."/>
            <person name="Sharon I."/>
            <person name="Castelle C.J."/>
            <person name="Probst A.J."/>
            <person name="Thomas B.C."/>
            <person name="Singh A."/>
            <person name="Wilkins M.J."/>
            <person name="Karaoz U."/>
            <person name="Brodie E.L."/>
            <person name="Williams K.H."/>
            <person name="Hubbard S.S."/>
            <person name="Banfield J.F."/>
        </authorList>
    </citation>
    <scope>NUCLEOTIDE SEQUENCE [LARGE SCALE GENOMIC DNA]</scope>
</reference>
<proteinExistence type="predicted"/>
<evidence type="ECO:0000313" key="2">
    <source>
        <dbReference type="EMBL" id="OGM10410.1"/>
    </source>
</evidence>
<sequence length="126" mass="14249">MAGFYVKLEDETEKNSNFRKVIFTGKYSQLVLMSLKPGEEIGMEVHETVDQFFRIEEGEAKFIADGVETKVYEDEAYIVPAGTQHNVINSGSKDLKLYTIYSPANHPDGTINVTKKDAEEYAKSHH</sequence>
<dbReference type="InterPro" id="IPR014710">
    <property type="entry name" value="RmlC-like_jellyroll"/>
</dbReference>
<dbReference type="Proteomes" id="UP000176939">
    <property type="component" value="Unassembled WGS sequence"/>
</dbReference>
<dbReference type="PANTHER" id="PTHR43346:SF1">
    <property type="entry name" value="QUERCETIN 2,3-DIOXYGENASE-RELATED"/>
    <property type="match status" value="1"/>
</dbReference>
<dbReference type="Gene3D" id="2.60.120.10">
    <property type="entry name" value="Jelly Rolls"/>
    <property type="match status" value="1"/>
</dbReference>
<dbReference type="CDD" id="cd02223">
    <property type="entry name" value="cupin_Bh2720-like"/>
    <property type="match status" value="1"/>
</dbReference>
<dbReference type="AlphaFoldDB" id="A0A1F7X5P9"/>
<evidence type="ECO:0000259" key="1">
    <source>
        <dbReference type="Pfam" id="PF07883"/>
    </source>
</evidence>
<feature type="domain" description="Cupin type-2" evidence="1">
    <location>
        <begin position="32"/>
        <end position="101"/>
    </location>
</feature>
<organism evidence="2 3">
    <name type="scientific">Candidatus Woesebacteria bacterium RBG_13_36_22</name>
    <dbReference type="NCBI Taxonomy" id="1802478"/>
    <lineage>
        <taxon>Bacteria</taxon>
        <taxon>Candidatus Woeseibacteriota</taxon>
    </lineage>
</organism>
<protein>
    <submittedName>
        <fullName evidence="2">Cupin</fullName>
    </submittedName>
</protein>
<evidence type="ECO:0000313" key="3">
    <source>
        <dbReference type="Proteomes" id="UP000176939"/>
    </source>
</evidence>
<name>A0A1F7X5P9_9BACT</name>
<dbReference type="SUPFAM" id="SSF51182">
    <property type="entry name" value="RmlC-like cupins"/>
    <property type="match status" value="1"/>
</dbReference>
<dbReference type="PANTHER" id="PTHR43346">
    <property type="entry name" value="LIGAND BINDING DOMAIN PROTEIN, PUTATIVE (AFU_ORTHOLOGUE AFUA_6G14370)-RELATED"/>
    <property type="match status" value="1"/>
</dbReference>
<dbReference type="Pfam" id="PF07883">
    <property type="entry name" value="Cupin_2"/>
    <property type="match status" value="1"/>
</dbReference>
<comment type="caution">
    <text evidence="2">The sequence shown here is derived from an EMBL/GenBank/DDBJ whole genome shotgun (WGS) entry which is preliminary data.</text>
</comment>
<dbReference type="InterPro" id="IPR011051">
    <property type="entry name" value="RmlC_Cupin_sf"/>
</dbReference>
<dbReference type="InterPro" id="IPR013096">
    <property type="entry name" value="Cupin_2"/>
</dbReference>
<gene>
    <name evidence="2" type="ORF">A2Z67_02915</name>
</gene>
<accession>A0A1F7X5P9</accession>
<dbReference type="EMBL" id="MGFQ01000013">
    <property type="protein sequence ID" value="OGM10410.1"/>
    <property type="molecule type" value="Genomic_DNA"/>
</dbReference>
<dbReference type="InterPro" id="IPR052538">
    <property type="entry name" value="Flavonoid_dioxygenase-like"/>
</dbReference>